<dbReference type="EMBL" id="LLXJ01002720">
    <property type="protein sequence ID" value="PKB98269.1"/>
    <property type="molecule type" value="Genomic_DNA"/>
</dbReference>
<dbReference type="Proteomes" id="UP000232722">
    <property type="component" value="Unassembled WGS sequence"/>
</dbReference>
<evidence type="ECO:0000313" key="3">
    <source>
        <dbReference type="EMBL" id="PKB98269.1"/>
    </source>
</evidence>
<proteinExistence type="predicted"/>
<gene>
    <name evidence="3" type="ORF">RhiirA5_431655</name>
</gene>
<dbReference type="AlphaFoldDB" id="A0A2N0NUL7"/>
<comment type="caution">
    <text evidence="3">The sequence shown here is derived from an EMBL/GenBank/DDBJ whole genome shotgun (WGS) entry which is preliminary data.</text>
</comment>
<accession>A0A2N0NUL7</accession>
<evidence type="ECO:0000313" key="4">
    <source>
        <dbReference type="Proteomes" id="UP000232722"/>
    </source>
</evidence>
<evidence type="ECO:0000256" key="1">
    <source>
        <dbReference type="SAM" id="Coils"/>
    </source>
</evidence>
<feature type="coiled-coil region" evidence="1">
    <location>
        <begin position="119"/>
        <end position="214"/>
    </location>
</feature>
<sequence>MSTLNNTLCNTLKCKMCRQIYKRHSSLAKHEKSIKDANTIKLTIYDLPKRAIEEIAAAFKPGCRMLSSYLGKNNFLCVFEIIFLVVGSIAWATFSFGIFMLGFQQFKQREIINNIPSELTNLQDQNRNLQRHINQSTIDQRRQLRELKEQKDRQLQQQKNRITELEAELSMEREEVKKFQDKSVEYQKQRENKIKELETKIAQLTNSSEEQSDQITISLENISNIDDRGGGN</sequence>
<keyword evidence="2" id="KW-0472">Membrane</keyword>
<keyword evidence="2" id="KW-1133">Transmembrane helix</keyword>
<dbReference type="VEuPathDB" id="FungiDB:FUN_018080"/>
<organism evidence="3 4">
    <name type="scientific">Rhizophagus irregularis</name>
    <dbReference type="NCBI Taxonomy" id="588596"/>
    <lineage>
        <taxon>Eukaryota</taxon>
        <taxon>Fungi</taxon>
        <taxon>Fungi incertae sedis</taxon>
        <taxon>Mucoromycota</taxon>
        <taxon>Glomeromycotina</taxon>
        <taxon>Glomeromycetes</taxon>
        <taxon>Glomerales</taxon>
        <taxon>Glomeraceae</taxon>
        <taxon>Rhizophagus</taxon>
    </lineage>
</organism>
<dbReference type="VEuPathDB" id="FungiDB:FUN_020003"/>
<reference evidence="3 4" key="2">
    <citation type="submission" date="2017-09" db="EMBL/GenBank/DDBJ databases">
        <title>Extensive intraspecific genome diversity in a model arbuscular mycorrhizal fungus.</title>
        <authorList>
            <person name="Chen E.C."/>
            <person name="Morin E."/>
            <person name="Beaudet D."/>
            <person name="Noel J."/>
            <person name="Ndikumana S."/>
            <person name="Charron P."/>
            <person name="St-Onge C."/>
            <person name="Giorgi J."/>
            <person name="Grigoriev I.V."/>
            <person name="Roux C."/>
            <person name="Martin F.M."/>
            <person name="Corradi N."/>
        </authorList>
    </citation>
    <scope>NUCLEOTIDE SEQUENCE [LARGE SCALE GENOMIC DNA]</scope>
    <source>
        <strain evidence="3 4">A5</strain>
    </source>
</reference>
<reference evidence="3 4" key="1">
    <citation type="submission" date="2016-04" db="EMBL/GenBank/DDBJ databases">
        <title>Genome analyses suggest a sexual origin of heterokaryosis in a supposedly ancient asexual fungus.</title>
        <authorList>
            <person name="Ropars J."/>
            <person name="Sedzielewska K."/>
            <person name="Noel J."/>
            <person name="Charron P."/>
            <person name="Farinelli L."/>
            <person name="Marton T."/>
            <person name="Kruger M."/>
            <person name="Pelin A."/>
            <person name="Brachmann A."/>
            <person name="Corradi N."/>
        </authorList>
    </citation>
    <scope>NUCLEOTIDE SEQUENCE [LARGE SCALE GENOMIC DNA]</scope>
    <source>
        <strain evidence="3 4">A5</strain>
    </source>
</reference>
<dbReference type="VEuPathDB" id="FungiDB:RhiirA1_476477"/>
<keyword evidence="2" id="KW-0812">Transmembrane</keyword>
<protein>
    <submittedName>
        <fullName evidence="3">Uncharacterized protein</fullName>
    </submittedName>
</protein>
<evidence type="ECO:0000256" key="2">
    <source>
        <dbReference type="SAM" id="Phobius"/>
    </source>
</evidence>
<name>A0A2N0NUL7_9GLOM</name>
<keyword evidence="1" id="KW-0175">Coiled coil</keyword>
<dbReference type="VEuPathDB" id="FungiDB:RhiirA1_490146"/>
<feature type="transmembrane region" description="Helical" evidence="2">
    <location>
        <begin position="81"/>
        <end position="103"/>
    </location>
</feature>